<dbReference type="Pfam" id="PF05494">
    <property type="entry name" value="MlaC"/>
    <property type="match status" value="1"/>
</dbReference>
<keyword evidence="1" id="KW-0732">Signal</keyword>
<organism evidence="2 3">
    <name type="scientific">Motilimonas cestriensis</name>
    <dbReference type="NCBI Taxonomy" id="2742685"/>
    <lineage>
        <taxon>Bacteria</taxon>
        <taxon>Pseudomonadati</taxon>
        <taxon>Pseudomonadota</taxon>
        <taxon>Gammaproteobacteria</taxon>
        <taxon>Alteromonadales</taxon>
        <taxon>Alteromonadales genera incertae sedis</taxon>
        <taxon>Motilimonas</taxon>
    </lineage>
</organism>
<dbReference type="PANTHER" id="PTHR36573">
    <property type="entry name" value="INTERMEMBRANE PHOSPHOLIPID TRANSPORT SYSTEM BINDING PROTEIN MLAC"/>
    <property type="match status" value="1"/>
</dbReference>
<feature type="signal peptide" evidence="1">
    <location>
        <begin position="1"/>
        <end position="20"/>
    </location>
</feature>
<feature type="chain" id="PRO_5046661933" evidence="1">
    <location>
        <begin position="21"/>
        <end position="206"/>
    </location>
</feature>
<sequence>MLLRFLLPLCLLLSTNMAIAASLKEYQDPYQLIEEVAGKAFARVKHEKALMEKDPAHAEDIVREELLFYVDSKYSAYKVVGPELRNTTPEQRENFVAAFKEHMVKTYSTVLFKYDQQVLQFDARESFAGKKIVTVPVRFVQAGSPDINVSFKLRLDKSTQSWRVFDVIAEGVSLLSTKQSELGSLIRKDGIDSVTAQLIAKSNENK</sequence>
<dbReference type="InterPro" id="IPR008869">
    <property type="entry name" value="MlaC/ttg2D"/>
</dbReference>
<dbReference type="Proteomes" id="UP001201273">
    <property type="component" value="Unassembled WGS sequence"/>
</dbReference>
<dbReference type="Gene3D" id="3.10.450.710">
    <property type="entry name" value="Tgt2/MlaC"/>
    <property type="match status" value="1"/>
</dbReference>
<dbReference type="PANTHER" id="PTHR36573:SF1">
    <property type="entry name" value="INTERMEMBRANE PHOSPHOLIPID TRANSPORT SYSTEM BINDING PROTEIN MLAC"/>
    <property type="match status" value="1"/>
</dbReference>
<accession>A0ABS8WCS0</accession>
<keyword evidence="3" id="KW-1185">Reference proteome</keyword>
<proteinExistence type="predicted"/>
<evidence type="ECO:0000313" key="2">
    <source>
        <dbReference type="EMBL" id="MCE2596070.1"/>
    </source>
</evidence>
<comment type="caution">
    <text evidence="2">The sequence shown here is derived from an EMBL/GenBank/DDBJ whole genome shotgun (WGS) entry which is preliminary data.</text>
</comment>
<dbReference type="PIRSF" id="PIRSF004649">
    <property type="entry name" value="MlaC"/>
    <property type="match status" value="1"/>
</dbReference>
<gene>
    <name evidence="2" type="ORF">K6Y31_14750</name>
</gene>
<dbReference type="EMBL" id="JAIMJA010000015">
    <property type="protein sequence ID" value="MCE2596070.1"/>
    <property type="molecule type" value="Genomic_DNA"/>
</dbReference>
<evidence type="ECO:0000313" key="3">
    <source>
        <dbReference type="Proteomes" id="UP001201273"/>
    </source>
</evidence>
<reference evidence="2 3" key="1">
    <citation type="journal article" date="2022" name="Environ. Microbiol. Rep.">
        <title>Eco-phylogenetic analyses reveal divergent evolution of vitamin B12 metabolism in the marine bacterial family 'Psychromonadaceae'.</title>
        <authorList>
            <person name="Jin X."/>
            <person name="Yang Y."/>
            <person name="Cao H."/>
            <person name="Gao B."/>
            <person name="Zhao Z."/>
        </authorList>
    </citation>
    <scope>NUCLEOTIDE SEQUENCE [LARGE SCALE GENOMIC DNA]</scope>
    <source>
        <strain evidence="2 3">MKS20</strain>
    </source>
</reference>
<protein>
    <submittedName>
        <fullName evidence="2">ABC transporter substrate-binding protein</fullName>
    </submittedName>
</protein>
<name>A0ABS8WCS0_9GAMM</name>
<dbReference type="InterPro" id="IPR042245">
    <property type="entry name" value="Tgt2/MlaC_sf"/>
</dbReference>
<evidence type="ECO:0000256" key="1">
    <source>
        <dbReference type="SAM" id="SignalP"/>
    </source>
</evidence>
<dbReference type="RefSeq" id="WP_233053726.1">
    <property type="nucleotide sequence ID" value="NZ_JAIMJA010000015.1"/>
</dbReference>